<keyword evidence="7 16" id="KW-0235">DNA replication</keyword>
<proteinExistence type="inferred from homology"/>
<dbReference type="InterPro" id="IPR043502">
    <property type="entry name" value="DNA/RNA_pol_sf"/>
</dbReference>
<reference evidence="18 19" key="1">
    <citation type="submission" date="2019-07" db="EMBL/GenBank/DDBJ databases">
        <title>Analysis of the biochemical properties, biological activity and biotechnological potential of siderophores and biosurfactants produced by Antarctic psychrotolerant bacteria.</title>
        <authorList>
            <person name="Styczynski M."/>
            <person name="Krucon T."/>
            <person name="Decewicz P."/>
            <person name="Dziewit L."/>
        </authorList>
    </citation>
    <scope>NUCLEOTIDE SEQUENCE [LARGE SCALE GENOMIC DNA]</scope>
    <source>
        <strain evidence="18 19">ANT_H27</strain>
    </source>
</reference>
<dbReference type="EMBL" id="VOBL01000001">
    <property type="protein sequence ID" value="KAA0979675.1"/>
    <property type="molecule type" value="Genomic_DNA"/>
</dbReference>
<keyword evidence="12 16" id="KW-0238">DNA-binding</keyword>
<dbReference type="RefSeq" id="WP_149618286.1">
    <property type="nucleotide sequence ID" value="NZ_JBITUG010000031.1"/>
</dbReference>
<dbReference type="GO" id="GO:0006281">
    <property type="term" value="P:DNA repair"/>
    <property type="evidence" value="ECO:0007669"/>
    <property type="project" value="UniProtKB-UniRule"/>
</dbReference>
<keyword evidence="6 16" id="KW-0548">Nucleotidyltransferase</keyword>
<dbReference type="InterPro" id="IPR053848">
    <property type="entry name" value="IMS_HHH_1"/>
</dbReference>
<accession>A0A5B0EN94</accession>
<name>A0A5B0EN94_9MICC</name>
<comment type="caution">
    <text evidence="18">The sequence shown here is derived from an EMBL/GenBank/DDBJ whole genome shotgun (WGS) entry which is preliminary data.</text>
</comment>
<evidence type="ECO:0000256" key="5">
    <source>
        <dbReference type="ARBA" id="ARBA00022679"/>
    </source>
</evidence>
<dbReference type="Gene3D" id="1.10.150.20">
    <property type="entry name" value="5' to 3' exonuclease, C-terminal subdomain"/>
    <property type="match status" value="1"/>
</dbReference>
<evidence type="ECO:0000313" key="19">
    <source>
        <dbReference type="Proteomes" id="UP000323856"/>
    </source>
</evidence>
<keyword evidence="5 16" id="KW-0808">Transferase</keyword>
<dbReference type="GO" id="GO:0000287">
    <property type="term" value="F:magnesium ion binding"/>
    <property type="evidence" value="ECO:0007669"/>
    <property type="project" value="UniProtKB-UniRule"/>
</dbReference>
<keyword evidence="3 16" id="KW-0515">Mutator protein</keyword>
<keyword evidence="11 16" id="KW-0239">DNA-directed DNA polymerase</keyword>
<feature type="active site" evidence="16">
    <location>
        <position position="108"/>
    </location>
</feature>
<dbReference type="FunFam" id="3.30.1490.100:FF:000004">
    <property type="entry name" value="DNA polymerase IV"/>
    <property type="match status" value="1"/>
</dbReference>
<evidence type="ECO:0000256" key="2">
    <source>
        <dbReference type="ARBA" id="ARBA00010945"/>
    </source>
</evidence>
<evidence type="ECO:0000256" key="15">
    <source>
        <dbReference type="ARBA" id="ARBA00049244"/>
    </source>
</evidence>
<dbReference type="CDD" id="cd03586">
    <property type="entry name" value="PolY_Pol_IV_kappa"/>
    <property type="match status" value="1"/>
</dbReference>
<evidence type="ECO:0000256" key="11">
    <source>
        <dbReference type="ARBA" id="ARBA00022932"/>
    </source>
</evidence>
<dbReference type="InterPro" id="IPR036775">
    <property type="entry name" value="DNA_pol_Y-fam_lit_finger_sf"/>
</dbReference>
<dbReference type="NCBIfam" id="NF003015">
    <property type="entry name" value="PRK03858.1"/>
    <property type="match status" value="1"/>
</dbReference>
<dbReference type="InterPro" id="IPR001126">
    <property type="entry name" value="UmuC"/>
</dbReference>
<dbReference type="InterPro" id="IPR050116">
    <property type="entry name" value="DNA_polymerase-Y"/>
</dbReference>
<dbReference type="SUPFAM" id="SSF100879">
    <property type="entry name" value="Lesion bypass DNA polymerase (Y-family), little finger domain"/>
    <property type="match status" value="1"/>
</dbReference>
<dbReference type="AlphaFoldDB" id="A0A5B0EN94"/>
<dbReference type="InterPro" id="IPR022880">
    <property type="entry name" value="DNApol_IV"/>
</dbReference>
<dbReference type="Gene3D" id="3.30.1490.100">
    <property type="entry name" value="DNA polymerase, Y-family, little finger domain"/>
    <property type="match status" value="1"/>
</dbReference>
<dbReference type="GO" id="GO:0006261">
    <property type="term" value="P:DNA-templated DNA replication"/>
    <property type="evidence" value="ECO:0007669"/>
    <property type="project" value="UniProtKB-UniRule"/>
</dbReference>
<evidence type="ECO:0000256" key="1">
    <source>
        <dbReference type="ARBA" id="ARBA00004496"/>
    </source>
</evidence>
<dbReference type="Pfam" id="PF00817">
    <property type="entry name" value="IMS"/>
    <property type="match status" value="1"/>
</dbReference>
<comment type="similarity">
    <text evidence="2 16">Belongs to the DNA polymerase type-Y family.</text>
</comment>
<dbReference type="Gene3D" id="3.30.70.270">
    <property type="match status" value="1"/>
</dbReference>
<feature type="site" description="Substrate discrimination" evidence="16">
    <location>
        <position position="18"/>
    </location>
</feature>
<protein>
    <recommendedName>
        <fullName evidence="16">DNA polymerase IV</fullName>
        <shortName evidence="16">Pol IV</shortName>
        <ecNumber evidence="16">2.7.7.7</ecNumber>
    </recommendedName>
</protein>
<dbReference type="PANTHER" id="PTHR11076">
    <property type="entry name" value="DNA REPAIR POLYMERASE UMUC / TRANSFERASE FAMILY MEMBER"/>
    <property type="match status" value="1"/>
</dbReference>
<comment type="subunit">
    <text evidence="16">Monomer.</text>
</comment>
<comment type="catalytic activity">
    <reaction evidence="15 16">
        <text>DNA(n) + a 2'-deoxyribonucleoside 5'-triphosphate = DNA(n+1) + diphosphate</text>
        <dbReference type="Rhea" id="RHEA:22508"/>
        <dbReference type="Rhea" id="RHEA-COMP:17339"/>
        <dbReference type="Rhea" id="RHEA-COMP:17340"/>
        <dbReference type="ChEBI" id="CHEBI:33019"/>
        <dbReference type="ChEBI" id="CHEBI:61560"/>
        <dbReference type="ChEBI" id="CHEBI:173112"/>
        <dbReference type="EC" id="2.7.7.7"/>
    </reaction>
</comment>
<comment type="function">
    <text evidence="14 16">Poorly processive, error-prone DNA polymerase involved in untargeted mutagenesis. Copies undamaged DNA at stalled replication forks, which arise in vivo from mismatched or misaligned primer ends. These misaligned primers can be extended by PolIV. Exhibits no 3'-5' exonuclease (proofreading) activity. May be involved in translesional synthesis, in conjunction with the beta clamp from PolIII.</text>
</comment>
<keyword evidence="9 16" id="KW-0227">DNA damage</keyword>
<evidence type="ECO:0000256" key="14">
    <source>
        <dbReference type="ARBA" id="ARBA00025589"/>
    </source>
</evidence>
<dbReference type="EC" id="2.7.7.7" evidence="16"/>
<dbReference type="Proteomes" id="UP000323856">
    <property type="component" value="Unassembled WGS sequence"/>
</dbReference>
<comment type="subcellular location">
    <subcellularLocation>
        <location evidence="1 16">Cytoplasm</location>
    </subcellularLocation>
</comment>
<feature type="domain" description="UmuC" evidence="17">
    <location>
        <begin position="9"/>
        <end position="189"/>
    </location>
</feature>
<dbReference type="GO" id="GO:0042276">
    <property type="term" value="P:error-prone translesion synthesis"/>
    <property type="evidence" value="ECO:0007669"/>
    <property type="project" value="TreeGrafter"/>
</dbReference>
<dbReference type="InterPro" id="IPR043128">
    <property type="entry name" value="Rev_trsase/Diguanyl_cyclase"/>
</dbReference>
<keyword evidence="13 16" id="KW-0234">DNA repair</keyword>
<evidence type="ECO:0000256" key="3">
    <source>
        <dbReference type="ARBA" id="ARBA00022457"/>
    </source>
</evidence>
<dbReference type="PANTHER" id="PTHR11076:SF33">
    <property type="entry name" value="DNA POLYMERASE KAPPA"/>
    <property type="match status" value="1"/>
</dbReference>
<organism evidence="18 19">
    <name type="scientific">Paeniglutamicibacter gangotriensis</name>
    <dbReference type="NCBI Taxonomy" id="254787"/>
    <lineage>
        <taxon>Bacteria</taxon>
        <taxon>Bacillati</taxon>
        <taxon>Actinomycetota</taxon>
        <taxon>Actinomycetes</taxon>
        <taxon>Micrococcales</taxon>
        <taxon>Micrococcaceae</taxon>
        <taxon>Paeniglutamicibacter</taxon>
    </lineage>
</organism>
<evidence type="ECO:0000256" key="8">
    <source>
        <dbReference type="ARBA" id="ARBA00022723"/>
    </source>
</evidence>
<evidence type="ECO:0000256" key="13">
    <source>
        <dbReference type="ARBA" id="ARBA00023204"/>
    </source>
</evidence>
<evidence type="ECO:0000259" key="17">
    <source>
        <dbReference type="PROSITE" id="PS50173"/>
    </source>
</evidence>
<evidence type="ECO:0000256" key="4">
    <source>
        <dbReference type="ARBA" id="ARBA00022490"/>
    </source>
</evidence>
<sequence length="400" mass="43674">MTQGKVRAILHIDMDAYFVSVELLTRPELKGKQIIVGHPGERSVVLSASYECRALGVKSAMPMSIAMRMAPHAIVIEPSQGLYSMYSAKIMEIFREVTPLVEQLSVDEAFLDVTGSIRRLGPPEKIGQMIRARLRSELGLPASVGIAASKFVAKVASTGAKPDGMLVIRPEQTLAYLHTLPVGALWGVGAKTETVLREMGVTTVAQLAQTPQNTLRRRLGATGVHLHNLAWGLDDREVETEREEKSIGAEETFAIDLWDEDELRREILHLAHRVGARLRAAGKVAGVVALKLRYADFSTFSRSRTLPVPSNGATELVAAAEGLLEKLGPRPQAVRLVGIRAEKLGDAGGGMQLSIDPREEHWRQTEVTMDLIRSRFPAGALRPASLLDHGQKEKKPEQGS</sequence>
<dbReference type="HAMAP" id="MF_01113">
    <property type="entry name" value="DNApol_IV"/>
    <property type="match status" value="1"/>
</dbReference>
<evidence type="ECO:0000256" key="9">
    <source>
        <dbReference type="ARBA" id="ARBA00022763"/>
    </source>
</evidence>
<feature type="binding site" evidence="16">
    <location>
        <position position="107"/>
    </location>
    <ligand>
        <name>Mg(2+)</name>
        <dbReference type="ChEBI" id="CHEBI:18420"/>
    </ligand>
</feature>
<dbReference type="GO" id="GO:0009432">
    <property type="term" value="P:SOS response"/>
    <property type="evidence" value="ECO:0007669"/>
    <property type="project" value="TreeGrafter"/>
</dbReference>
<dbReference type="Pfam" id="PF11799">
    <property type="entry name" value="IMS_C"/>
    <property type="match status" value="1"/>
</dbReference>
<evidence type="ECO:0000256" key="6">
    <source>
        <dbReference type="ARBA" id="ARBA00022695"/>
    </source>
</evidence>
<dbReference type="SUPFAM" id="SSF56672">
    <property type="entry name" value="DNA/RNA polymerases"/>
    <property type="match status" value="1"/>
</dbReference>
<dbReference type="Pfam" id="PF21999">
    <property type="entry name" value="IMS_HHH_1"/>
    <property type="match status" value="1"/>
</dbReference>
<evidence type="ECO:0000256" key="7">
    <source>
        <dbReference type="ARBA" id="ARBA00022705"/>
    </source>
</evidence>
<comment type="cofactor">
    <cofactor evidence="16">
        <name>Mg(2+)</name>
        <dbReference type="ChEBI" id="CHEBI:18420"/>
    </cofactor>
    <text evidence="16">Binds 2 magnesium ions per subunit.</text>
</comment>
<dbReference type="Gene3D" id="3.40.1170.60">
    <property type="match status" value="1"/>
</dbReference>
<evidence type="ECO:0000313" key="18">
    <source>
        <dbReference type="EMBL" id="KAA0979675.1"/>
    </source>
</evidence>
<evidence type="ECO:0000256" key="12">
    <source>
        <dbReference type="ARBA" id="ARBA00023125"/>
    </source>
</evidence>
<dbReference type="GO" id="GO:0003684">
    <property type="term" value="F:damaged DNA binding"/>
    <property type="evidence" value="ECO:0007669"/>
    <property type="project" value="InterPro"/>
</dbReference>
<dbReference type="InterPro" id="IPR017961">
    <property type="entry name" value="DNA_pol_Y-fam_little_finger"/>
</dbReference>
<feature type="binding site" evidence="16">
    <location>
        <position position="13"/>
    </location>
    <ligand>
        <name>Mg(2+)</name>
        <dbReference type="ChEBI" id="CHEBI:18420"/>
    </ligand>
</feature>
<keyword evidence="8 16" id="KW-0479">Metal-binding</keyword>
<evidence type="ECO:0000256" key="10">
    <source>
        <dbReference type="ARBA" id="ARBA00022842"/>
    </source>
</evidence>
<evidence type="ECO:0000256" key="16">
    <source>
        <dbReference type="HAMAP-Rule" id="MF_01113"/>
    </source>
</evidence>
<dbReference type="NCBIfam" id="NF002677">
    <property type="entry name" value="PRK02406.1"/>
    <property type="match status" value="1"/>
</dbReference>
<dbReference type="PROSITE" id="PS50173">
    <property type="entry name" value="UMUC"/>
    <property type="match status" value="1"/>
</dbReference>
<dbReference type="GO" id="GO:0003887">
    <property type="term" value="F:DNA-directed DNA polymerase activity"/>
    <property type="evidence" value="ECO:0007669"/>
    <property type="project" value="UniProtKB-UniRule"/>
</dbReference>
<keyword evidence="4 16" id="KW-0963">Cytoplasm</keyword>
<keyword evidence="10 16" id="KW-0460">Magnesium</keyword>
<dbReference type="GO" id="GO:0005829">
    <property type="term" value="C:cytosol"/>
    <property type="evidence" value="ECO:0007669"/>
    <property type="project" value="TreeGrafter"/>
</dbReference>
<gene>
    <name evidence="16 18" type="primary">dinB</name>
    <name evidence="18" type="ORF">FQ154_00460</name>
</gene>
<dbReference type="OrthoDB" id="9808813at2"/>